<organism evidence="1 2">
    <name type="scientific">Lipomyces kononenkoae</name>
    <name type="common">Yeast</name>
    <dbReference type="NCBI Taxonomy" id="34357"/>
    <lineage>
        <taxon>Eukaryota</taxon>
        <taxon>Fungi</taxon>
        <taxon>Dikarya</taxon>
        <taxon>Ascomycota</taxon>
        <taxon>Saccharomycotina</taxon>
        <taxon>Lipomycetes</taxon>
        <taxon>Lipomycetales</taxon>
        <taxon>Lipomycetaceae</taxon>
        <taxon>Lipomyces</taxon>
    </lineage>
</organism>
<name>A0ACC3TBF7_LIPKO</name>
<accession>A0ACC3TBF7</accession>
<evidence type="ECO:0000313" key="2">
    <source>
        <dbReference type="Proteomes" id="UP001433508"/>
    </source>
</evidence>
<comment type="caution">
    <text evidence="1">The sequence shown here is derived from an EMBL/GenBank/DDBJ whole genome shotgun (WGS) entry which is preliminary data.</text>
</comment>
<gene>
    <name evidence="1" type="ORF">V1525DRAFT_393640</name>
</gene>
<proteinExistence type="predicted"/>
<evidence type="ECO:0000313" key="1">
    <source>
        <dbReference type="EMBL" id="KAK9241080.1"/>
    </source>
</evidence>
<reference evidence="2" key="1">
    <citation type="journal article" date="2024" name="Front. Bioeng. Biotechnol.">
        <title>Genome-scale model development and genomic sequencing of the oleaginous clade Lipomyces.</title>
        <authorList>
            <person name="Czajka J.J."/>
            <person name="Han Y."/>
            <person name="Kim J."/>
            <person name="Mondo S.J."/>
            <person name="Hofstad B.A."/>
            <person name="Robles A."/>
            <person name="Haridas S."/>
            <person name="Riley R."/>
            <person name="LaButti K."/>
            <person name="Pangilinan J."/>
            <person name="Andreopoulos W."/>
            <person name="Lipzen A."/>
            <person name="Yan J."/>
            <person name="Wang M."/>
            <person name="Ng V."/>
            <person name="Grigoriev I.V."/>
            <person name="Spatafora J.W."/>
            <person name="Magnuson J.K."/>
            <person name="Baker S.E."/>
            <person name="Pomraning K.R."/>
        </authorList>
    </citation>
    <scope>NUCLEOTIDE SEQUENCE [LARGE SCALE GENOMIC DNA]</scope>
    <source>
        <strain evidence="2">CBS 7786</strain>
    </source>
</reference>
<dbReference type="Proteomes" id="UP001433508">
    <property type="component" value="Unassembled WGS sequence"/>
</dbReference>
<keyword evidence="2" id="KW-1185">Reference proteome</keyword>
<sequence>MPSSVAPVLGTVGLGLLSGCVLSFTFFLVPVMLAAPSEIQPVLFKRAYAIGKVSMPTLAVATAAALGFSYATSPDPQSHYLYSAGLALAIAPFTVIFMMSTVNACHEYRPDLATCLKRWGYLNLVRGLFPLAGFVLNLIATA</sequence>
<dbReference type="EMBL" id="MU971336">
    <property type="protein sequence ID" value="KAK9241080.1"/>
    <property type="molecule type" value="Genomic_DNA"/>
</dbReference>
<protein>
    <submittedName>
        <fullName evidence="1">Uncharacterized protein</fullName>
    </submittedName>
</protein>